<dbReference type="NCBIfam" id="TIGR00787">
    <property type="entry name" value="dctP"/>
    <property type="match status" value="1"/>
</dbReference>
<evidence type="ECO:0000256" key="1">
    <source>
        <dbReference type="ARBA" id="ARBA00004418"/>
    </source>
</evidence>
<feature type="signal peptide" evidence="6">
    <location>
        <begin position="1"/>
        <end position="25"/>
    </location>
</feature>
<dbReference type="PANTHER" id="PTHR33376:SF4">
    <property type="entry name" value="SIALIC ACID-BINDING PERIPLASMIC PROTEIN SIAP"/>
    <property type="match status" value="1"/>
</dbReference>
<dbReference type="GO" id="GO:0055085">
    <property type="term" value="P:transmembrane transport"/>
    <property type="evidence" value="ECO:0007669"/>
    <property type="project" value="InterPro"/>
</dbReference>
<dbReference type="AlphaFoldDB" id="A0A1M6V5T7"/>
<dbReference type="Proteomes" id="UP000184191">
    <property type="component" value="Unassembled WGS sequence"/>
</dbReference>
<dbReference type="PIRSF" id="PIRSF006470">
    <property type="entry name" value="DctB"/>
    <property type="match status" value="1"/>
</dbReference>
<dbReference type="NCBIfam" id="NF037995">
    <property type="entry name" value="TRAP_S1"/>
    <property type="match status" value="1"/>
</dbReference>
<protein>
    <submittedName>
        <fullName evidence="7">Tripartite ATP-independent transporter solute receptor, DctP family</fullName>
    </submittedName>
</protein>
<evidence type="ECO:0000313" key="7">
    <source>
        <dbReference type="EMBL" id="SHK76656.1"/>
    </source>
</evidence>
<keyword evidence="8" id="KW-1185">Reference proteome</keyword>
<evidence type="ECO:0000256" key="4">
    <source>
        <dbReference type="ARBA" id="ARBA00022729"/>
    </source>
</evidence>
<feature type="chain" id="PRO_5012816495" evidence="6">
    <location>
        <begin position="26"/>
        <end position="332"/>
    </location>
</feature>
<dbReference type="InterPro" id="IPR018389">
    <property type="entry name" value="DctP_fam"/>
</dbReference>
<organism evidence="7 8">
    <name type="scientific">Roseovarius marisflavi</name>
    <dbReference type="NCBI Taxonomy" id="1054996"/>
    <lineage>
        <taxon>Bacteria</taxon>
        <taxon>Pseudomonadati</taxon>
        <taxon>Pseudomonadota</taxon>
        <taxon>Alphaproteobacteria</taxon>
        <taxon>Rhodobacterales</taxon>
        <taxon>Roseobacteraceae</taxon>
        <taxon>Roseovarius</taxon>
    </lineage>
</organism>
<dbReference type="RefSeq" id="WP_245813318.1">
    <property type="nucleotide sequence ID" value="NZ_FRBN01000001.1"/>
</dbReference>
<reference evidence="8" key="1">
    <citation type="submission" date="2016-11" db="EMBL/GenBank/DDBJ databases">
        <authorList>
            <person name="Varghese N."/>
            <person name="Submissions S."/>
        </authorList>
    </citation>
    <scope>NUCLEOTIDE SEQUENCE [LARGE SCALE GENOMIC DNA]</scope>
    <source>
        <strain evidence="8">DSM 29327</strain>
    </source>
</reference>
<comment type="subcellular location">
    <subcellularLocation>
        <location evidence="1">Periplasm</location>
    </subcellularLocation>
</comment>
<keyword evidence="3" id="KW-0813">Transport</keyword>
<dbReference type="InterPro" id="IPR004682">
    <property type="entry name" value="TRAP_DctP"/>
</dbReference>
<keyword evidence="4 6" id="KW-0732">Signal</keyword>
<sequence>MPTFKTLPVAASALTLALAGQSAMAADVVINLGYAAAEGSSYAVLADKFEELAEDYSGGTIDVKVRCCGQLMGEDEAFKAMQLGTVDMHVITGNNISPHFPLMDAFVLPYIFEDKAHAYRVLEGEVGQGFADQLHEATGVYLLTYGFVGDRDFYNSRNPITSMADMAGLKVRVPKNQVMIDTFTEFGAAPIPLPWADTPTALQTGTVEGADNGTSFIKSQKFYEIMPYFTALEHFTYFSPLFASQRIMDKLDDDQRAAVMRAAREAGIYQKEEMTRQVDEIRAFLVGEGGMKSAEFDRTDFIAAGQRVQDNYAADKGEDFTSLVTAIRAAAQ</sequence>
<dbReference type="CDD" id="cd13603">
    <property type="entry name" value="PBP2_TRAP_Siap_TeaA_like"/>
    <property type="match status" value="1"/>
</dbReference>
<accession>A0A1M6V5T7</accession>
<evidence type="ECO:0000256" key="6">
    <source>
        <dbReference type="SAM" id="SignalP"/>
    </source>
</evidence>
<evidence type="ECO:0000313" key="8">
    <source>
        <dbReference type="Proteomes" id="UP000184191"/>
    </source>
</evidence>
<name>A0A1M6V5T7_9RHOB</name>
<dbReference type="STRING" id="1054996.SAMN05444414_101112"/>
<evidence type="ECO:0000256" key="3">
    <source>
        <dbReference type="ARBA" id="ARBA00022448"/>
    </source>
</evidence>
<gene>
    <name evidence="7" type="ORF">SAMN05444414_101112</name>
</gene>
<dbReference type="EMBL" id="FRBN01000001">
    <property type="protein sequence ID" value="SHK76656.1"/>
    <property type="molecule type" value="Genomic_DNA"/>
</dbReference>
<dbReference type="Pfam" id="PF03480">
    <property type="entry name" value="DctP"/>
    <property type="match status" value="1"/>
</dbReference>
<dbReference type="Gene3D" id="3.40.190.170">
    <property type="entry name" value="Bacterial extracellular solute-binding protein, family 7"/>
    <property type="match status" value="1"/>
</dbReference>
<comment type="similarity">
    <text evidence="2">Belongs to the bacterial solute-binding protein 7 family.</text>
</comment>
<keyword evidence="5" id="KW-0574">Periplasm</keyword>
<dbReference type="PANTHER" id="PTHR33376">
    <property type="match status" value="1"/>
</dbReference>
<dbReference type="GO" id="GO:0030288">
    <property type="term" value="C:outer membrane-bounded periplasmic space"/>
    <property type="evidence" value="ECO:0007669"/>
    <property type="project" value="InterPro"/>
</dbReference>
<evidence type="ECO:0000256" key="5">
    <source>
        <dbReference type="ARBA" id="ARBA00022764"/>
    </source>
</evidence>
<keyword evidence="7" id="KW-0675">Receptor</keyword>
<dbReference type="InterPro" id="IPR038404">
    <property type="entry name" value="TRAP_DctP_sf"/>
</dbReference>
<evidence type="ECO:0000256" key="2">
    <source>
        <dbReference type="ARBA" id="ARBA00009023"/>
    </source>
</evidence>
<proteinExistence type="inferred from homology"/>